<reference evidence="1 2" key="1">
    <citation type="journal article" date="2024" name="J Genomics">
        <title>Draft genome sequencing and assembly of Favolaschia claudopus CIRM-BRFM 2984 isolated from oak limbs.</title>
        <authorList>
            <person name="Navarro D."/>
            <person name="Drula E."/>
            <person name="Chaduli D."/>
            <person name="Cazenave R."/>
            <person name="Ahrendt S."/>
            <person name="Wang J."/>
            <person name="Lipzen A."/>
            <person name="Daum C."/>
            <person name="Barry K."/>
            <person name="Grigoriev I.V."/>
            <person name="Favel A."/>
            <person name="Rosso M.N."/>
            <person name="Martin F."/>
        </authorList>
    </citation>
    <scope>NUCLEOTIDE SEQUENCE [LARGE SCALE GENOMIC DNA]</scope>
    <source>
        <strain evidence="1 2">CIRM-BRFM 2984</strain>
    </source>
</reference>
<keyword evidence="2" id="KW-1185">Reference proteome</keyword>
<feature type="non-terminal residue" evidence="1">
    <location>
        <position position="166"/>
    </location>
</feature>
<proteinExistence type="predicted"/>
<dbReference type="Proteomes" id="UP001362999">
    <property type="component" value="Unassembled WGS sequence"/>
</dbReference>
<comment type="caution">
    <text evidence="1">The sequence shown here is derived from an EMBL/GenBank/DDBJ whole genome shotgun (WGS) entry which is preliminary data.</text>
</comment>
<sequence length="166" mass="18465">MYEDVARVKGDGHEWTVSADGEAESGLVSDLFAVCVEQIGESEVFMVVALPEGVMALRERFKGEPVYVEVIDALFELDMGTTKRERQRAKHRAAGYFVDGLKLWRLYGGRRDRGRSRRECITRAEAVEMAAKIHAEEGHFGRDAIKLRMMDSVCSPGLDASIVAAV</sequence>
<dbReference type="EMBL" id="JAWWNJ010000212">
    <property type="protein sequence ID" value="KAK6971466.1"/>
    <property type="molecule type" value="Genomic_DNA"/>
</dbReference>
<organism evidence="1 2">
    <name type="scientific">Favolaschia claudopus</name>
    <dbReference type="NCBI Taxonomy" id="2862362"/>
    <lineage>
        <taxon>Eukaryota</taxon>
        <taxon>Fungi</taxon>
        <taxon>Dikarya</taxon>
        <taxon>Basidiomycota</taxon>
        <taxon>Agaricomycotina</taxon>
        <taxon>Agaricomycetes</taxon>
        <taxon>Agaricomycetidae</taxon>
        <taxon>Agaricales</taxon>
        <taxon>Marasmiineae</taxon>
        <taxon>Mycenaceae</taxon>
        <taxon>Favolaschia</taxon>
    </lineage>
</organism>
<name>A0AAV9Z598_9AGAR</name>
<evidence type="ECO:0000313" key="2">
    <source>
        <dbReference type="Proteomes" id="UP001362999"/>
    </source>
</evidence>
<protein>
    <submittedName>
        <fullName evidence="1">Uncharacterized protein</fullName>
    </submittedName>
</protein>
<gene>
    <name evidence="1" type="ORF">R3P38DRAFT_2587204</name>
</gene>
<accession>A0AAV9Z598</accession>
<evidence type="ECO:0000313" key="1">
    <source>
        <dbReference type="EMBL" id="KAK6971466.1"/>
    </source>
</evidence>
<dbReference type="AlphaFoldDB" id="A0AAV9Z598"/>